<proteinExistence type="inferred from homology"/>
<dbReference type="PANTHER" id="PTHR43213:SF10">
    <property type="entry name" value="7-METHYL-GTP PYROPHOSPHATASE"/>
    <property type="match status" value="1"/>
</dbReference>
<dbReference type="EMBL" id="AUZX01011260">
    <property type="protein sequence ID" value="EQD43929.1"/>
    <property type="molecule type" value="Genomic_DNA"/>
</dbReference>
<dbReference type="Gene3D" id="3.90.950.10">
    <property type="match status" value="1"/>
</dbReference>
<dbReference type="CDD" id="cd00555">
    <property type="entry name" value="Maf"/>
    <property type="match status" value="1"/>
</dbReference>
<sequence length="192" mass="21127">MPEVILASTSSYRRALLERLHVPFSTVAPEVREDSRAGELPADRAARLSLEKAQAVAKFHPDAVVIGSDQVAADDQRVLHKPLDAARCREQLRSVSGARVRFHTGCAVLAGRGAIRLMHLDTTTVVFRRLETQEIERYVEVERPLDCAGGFRAEGLGIALFERIESVDPTALIGLPLIWLAEALRRAGCRVP</sequence>
<evidence type="ECO:0000256" key="2">
    <source>
        <dbReference type="ARBA" id="ARBA00022490"/>
    </source>
</evidence>
<reference evidence="4" key="2">
    <citation type="journal article" date="2014" name="ISME J.">
        <title>Microbial stratification in low pH oxic and suboxic macroscopic growths along an acid mine drainage.</title>
        <authorList>
            <person name="Mendez-Garcia C."/>
            <person name="Mesa V."/>
            <person name="Sprenger R.R."/>
            <person name="Richter M."/>
            <person name="Diez M.S."/>
            <person name="Solano J."/>
            <person name="Bargiela R."/>
            <person name="Golyshina O.V."/>
            <person name="Manteca A."/>
            <person name="Ramos J.L."/>
            <person name="Gallego J.R."/>
            <person name="Llorente I."/>
            <person name="Martins Dos Santos V.A."/>
            <person name="Jensen O.N."/>
            <person name="Pelaez A.I."/>
            <person name="Sanchez J."/>
            <person name="Ferrer M."/>
        </authorList>
    </citation>
    <scope>NUCLEOTIDE SEQUENCE</scope>
</reference>
<gene>
    <name evidence="4" type="ORF">B1A_15349</name>
</gene>
<name>T1AT55_9ZZZZ</name>
<dbReference type="SUPFAM" id="SSF52972">
    <property type="entry name" value="ITPase-like"/>
    <property type="match status" value="1"/>
</dbReference>
<comment type="subcellular location">
    <subcellularLocation>
        <location evidence="1">Cytoplasm</location>
    </subcellularLocation>
</comment>
<dbReference type="Pfam" id="PF02545">
    <property type="entry name" value="Maf"/>
    <property type="match status" value="1"/>
</dbReference>
<dbReference type="GO" id="GO:0005737">
    <property type="term" value="C:cytoplasm"/>
    <property type="evidence" value="ECO:0007669"/>
    <property type="project" value="UniProtKB-SubCell"/>
</dbReference>
<dbReference type="GO" id="GO:0047429">
    <property type="term" value="F:nucleoside triphosphate diphosphatase activity"/>
    <property type="evidence" value="ECO:0007669"/>
    <property type="project" value="InterPro"/>
</dbReference>
<dbReference type="AlphaFoldDB" id="T1AT55"/>
<evidence type="ECO:0000256" key="3">
    <source>
        <dbReference type="ARBA" id="ARBA00022801"/>
    </source>
</evidence>
<evidence type="ECO:0000256" key="1">
    <source>
        <dbReference type="ARBA" id="ARBA00004496"/>
    </source>
</evidence>
<accession>T1AT55</accession>
<dbReference type="NCBIfam" id="TIGR00172">
    <property type="entry name" value="maf"/>
    <property type="match status" value="1"/>
</dbReference>
<reference evidence="4" key="1">
    <citation type="submission" date="2013-08" db="EMBL/GenBank/DDBJ databases">
        <authorList>
            <person name="Mendez C."/>
            <person name="Richter M."/>
            <person name="Ferrer M."/>
            <person name="Sanchez J."/>
        </authorList>
    </citation>
    <scope>NUCLEOTIDE SEQUENCE</scope>
</reference>
<keyword evidence="3" id="KW-0378">Hydrolase</keyword>
<dbReference type="PANTHER" id="PTHR43213">
    <property type="entry name" value="BIFUNCTIONAL DTTP/UTP PYROPHOSPHATASE/METHYLTRANSFERASE PROTEIN-RELATED"/>
    <property type="match status" value="1"/>
</dbReference>
<protein>
    <submittedName>
        <fullName evidence="4">Maf-like protein</fullName>
    </submittedName>
</protein>
<comment type="caution">
    <text evidence="4">The sequence shown here is derived from an EMBL/GenBank/DDBJ whole genome shotgun (WGS) entry which is preliminary data.</text>
</comment>
<dbReference type="HAMAP" id="MF_00528">
    <property type="entry name" value="Maf"/>
    <property type="match status" value="1"/>
</dbReference>
<organism evidence="4">
    <name type="scientific">mine drainage metagenome</name>
    <dbReference type="NCBI Taxonomy" id="410659"/>
    <lineage>
        <taxon>unclassified sequences</taxon>
        <taxon>metagenomes</taxon>
        <taxon>ecological metagenomes</taxon>
    </lineage>
</organism>
<dbReference type="InterPro" id="IPR029001">
    <property type="entry name" value="ITPase-like_fam"/>
</dbReference>
<evidence type="ECO:0000313" key="4">
    <source>
        <dbReference type="EMBL" id="EQD43929.1"/>
    </source>
</evidence>
<keyword evidence="2" id="KW-0963">Cytoplasm</keyword>
<dbReference type="PIRSF" id="PIRSF006305">
    <property type="entry name" value="Maf"/>
    <property type="match status" value="1"/>
</dbReference>
<dbReference type="InterPro" id="IPR003697">
    <property type="entry name" value="Maf-like"/>
</dbReference>